<evidence type="ECO:0000256" key="9">
    <source>
        <dbReference type="ARBA" id="ARBA00022840"/>
    </source>
</evidence>
<dbReference type="Pfam" id="PF08447">
    <property type="entry name" value="PAS_3"/>
    <property type="match status" value="1"/>
</dbReference>
<dbReference type="Pfam" id="PF02518">
    <property type="entry name" value="HATPase_c"/>
    <property type="match status" value="1"/>
</dbReference>
<evidence type="ECO:0000313" key="19">
    <source>
        <dbReference type="Proteomes" id="UP000053937"/>
    </source>
</evidence>
<dbReference type="InterPro" id="IPR001789">
    <property type="entry name" value="Sig_transdc_resp-reg_receiver"/>
</dbReference>
<comment type="catalytic activity">
    <reaction evidence="1">
        <text>ATP + protein L-histidine = ADP + protein N-phospho-L-histidine.</text>
        <dbReference type="EC" id="2.7.13.3"/>
    </reaction>
</comment>
<feature type="domain" description="PAC" evidence="17">
    <location>
        <begin position="116"/>
        <end position="167"/>
    </location>
</feature>
<evidence type="ECO:0000256" key="3">
    <source>
        <dbReference type="ARBA" id="ARBA00012438"/>
    </source>
</evidence>
<feature type="domain" description="Response regulatory" evidence="15">
    <location>
        <begin position="807"/>
        <end position="922"/>
    </location>
</feature>
<dbReference type="Gene3D" id="3.40.50.2300">
    <property type="match status" value="1"/>
</dbReference>
<comment type="subcellular location">
    <subcellularLocation>
        <location evidence="2">Cell membrane</location>
    </subcellularLocation>
</comment>
<dbReference type="InterPro" id="IPR000700">
    <property type="entry name" value="PAS-assoc_C"/>
</dbReference>
<keyword evidence="7" id="KW-0547">Nucleotide-binding</keyword>
<dbReference type="SMART" id="SM00387">
    <property type="entry name" value="HATPase_c"/>
    <property type="match status" value="1"/>
</dbReference>
<feature type="domain" description="PAC" evidence="17">
    <location>
        <begin position="375"/>
        <end position="425"/>
    </location>
</feature>
<dbReference type="CDD" id="cd00130">
    <property type="entry name" value="PAS"/>
    <property type="match status" value="4"/>
</dbReference>
<dbReference type="FunFam" id="3.30.565.10:FF:000023">
    <property type="entry name" value="PAS domain-containing sensor histidine kinase"/>
    <property type="match status" value="1"/>
</dbReference>
<evidence type="ECO:0000256" key="5">
    <source>
        <dbReference type="ARBA" id="ARBA00022553"/>
    </source>
</evidence>
<feature type="domain" description="PAS" evidence="16">
    <location>
        <begin position="422"/>
        <end position="468"/>
    </location>
</feature>
<feature type="domain" description="PAC" evidence="17">
    <location>
        <begin position="495"/>
        <end position="547"/>
    </location>
</feature>
<dbReference type="InterPro" id="IPR011006">
    <property type="entry name" value="CheY-like_superfamily"/>
</dbReference>
<gene>
    <name evidence="18" type="ORF">ASB62_06545</name>
</gene>
<evidence type="ECO:0000256" key="7">
    <source>
        <dbReference type="ARBA" id="ARBA00022741"/>
    </source>
</evidence>
<dbReference type="InterPro" id="IPR000014">
    <property type="entry name" value="PAS"/>
</dbReference>
<dbReference type="PROSITE" id="PS50110">
    <property type="entry name" value="RESPONSE_REGULATORY"/>
    <property type="match status" value="1"/>
</dbReference>
<dbReference type="InterPro" id="IPR013655">
    <property type="entry name" value="PAS_fold_3"/>
</dbReference>
<dbReference type="PROSITE" id="PS50109">
    <property type="entry name" value="HIS_KIN"/>
    <property type="match status" value="1"/>
</dbReference>
<dbReference type="Gene3D" id="3.30.565.10">
    <property type="entry name" value="Histidine kinase-like ATPase, C-terminal domain"/>
    <property type="match status" value="1"/>
</dbReference>
<dbReference type="PRINTS" id="PR00344">
    <property type="entry name" value="BCTRLSENSOR"/>
</dbReference>
<evidence type="ECO:0000256" key="13">
    <source>
        <dbReference type="SAM" id="MobiDB-lite"/>
    </source>
</evidence>
<keyword evidence="11" id="KW-0472">Membrane</keyword>
<dbReference type="GO" id="GO:0000155">
    <property type="term" value="F:phosphorelay sensor kinase activity"/>
    <property type="evidence" value="ECO:0007669"/>
    <property type="project" value="InterPro"/>
</dbReference>
<dbReference type="SMART" id="SM00091">
    <property type="entry name" value="PAS"/>
    <property type="match status" value="4"/>
</dbReference>
<dbReference type="Pfam" id="PF00512">
    <property type="entry name" value="HisKA"/>
    <property type="match status" value="1"/>
</dbReference>
<evidence type="ECO:0000256" key="2">
    <source>
        <dbReference type="ARBA" id="ARBA00004236"/>
    </source>
</evidence>
<dbReference type="SMART" id="SM00086">
    <property type="entry name" value="PAC"/>
    <property type="match status" value="4"/>
</dbReference>
<dbReference type="OrthoDB" id="9808408at2"/>
<evidence type="ECO:0000259" key="15">
    <source>
        <dbReference type="PROSITE" id="PS50110"/>
    </source>
</evidence>
<keyword evidence="8" id="KW-0418">Kinase</keyword>
<dbReference type="CDD" id="cd17546">
    <property type="entry name" value="REC_hyHK_CKI1_RcsC-like"/>
    <property type="match status" value="1"/>
</dbReference>
<dbReference type="AlphaFoldDB" id="A0A124G8E5"/>
<dbReference type="SMART" id="SM00448">
    <property type="entry name" value="REC"/>
    <property type="match status" value="1"/>
</dbReference>
<evidence type="ECO:0000256" key="6">
    <source>
        <dbReference type="ARBA" id="ARBA00022679"/>
    </source>
</evidence>
<dbReference type="InterPro" id="IPR005467">
    <property type="entry name" value="His_kinase_dom"/>
</dbReference>
<evidence type="ECO:0000256" key="4">
    <source>
        <dbReference type="ARBA" id="ARBA00022475"/>
    </source>
</evidence>
<dbReference type="Gene3D" id="1.10.287.130">
    <property type="match status" value="1"/>
</dbReference>
<evidence type="ECO:0000256" key="12">
    <source>
        <dbReference type="PROSITE-ProRule" id="PRU00169"/>
    </source>
</evidence>
<dbReference type="InterPro" id="IPR003661">
    <property type="entry name" value="HisK_dim/P_dom"/>
</dbReference>
<keyword evidence="10" id="KW-0902">Two-component regulatory system</keyword>
<dbReference type="InterPro" id="IPR003594">
    <property type="entry name" value="HATPase_dom"/>
</dbReference>
<dbReference type="InterPro" id="IPR004358">
    <property type="entry name" value="Sig_transdc_His_kin-like_C"/>
</dbReference>
<evidence type="ECO:0000256" key="11">
    <source>
        <dbReference type="ARBA" id="ARBA00023136"/>
    </source>
</evidence>
<evidence type="ECO:0000259" key="14">
    <source>
        <dbReference type="PROSITE" id="PS50109"/>
    </source>
</evidence>
<dbReference type="SMART" id="SM00388">
    <property type="entry name" value="HisKA"/>
    <property type="match status" value="1"/>
</dbReference>
<evidence type="ECO:0000256" key="1">
    <source>
        <dbReference type="ARBA" id="ARBA00000085"/>
    </source>
</evidence>
<dbReference type="SUPFAM" id="SSF55874">
    <property type="entry name" value="ATPase domain of HSP90 chaperone/DNA topoisomerase II/histidine kinase"/>
    <property type="match status" value="1"/>
</dbReference>
<dbReference type="PANTHER" id="PTHR43047">
    <property type="entry name" value="TWO-COMPONENT HISTIDINE PROTEIN KINASE"/>
    <property type="match status" value="1"/>
</dbReference>
<dbReference type="SUPFAM" id="SSF52172">
    <property type="entry name" value="CheY-like"/>
    <property type="match status" value="1"/>
</dbReference>
<dbReference type="SUPFAM" id="SSF47384">
    <property type="entry name" value="Homodimeric domain of signal transducing histidine kinase"/>
    <property type="match status" value="1"/>
</dbReference>
<reference evidence="18 19" key="1">
    <citation type="submission" date="2015-10" db="EMBL/GenBank/DDBJ databases">
        <title>Draft Genome Sequence of Chlorobium limicola strain Frasassi Growing under Artificial Lighting in the Frasassi Cave System.</title>
        <authorList>
            <person name="Mansor M."/>
            <person name="Macalady J."/>
        </authorList>
    </citation>
    <scope>NUCLEOTIDE SEQUENCE [LARGE SCALE GENOMIC DNA]</scope>
    <source>
        <strain evidence="18 19">Frasassi</strain>
    </source>
</reference>
<dbReference type="CDD" id="cd00082">
    <property type="entry name" value="HisKA"/>
    <property type="match status" value="1"/>
</dbReference>
<dbReference type="EC" id="2.7.13.3" evidence="3"/>
<sequence>MKDSKESCPTDAGKVMPQEDSVQSASSAESKAPADEQAGLQKRDAYIQSILRAIPSGIGVVSNRIITEANLRLCEIFGYTRDELLNQSSRMLYLSDEEYAYVGAEKYRQIAEFGSGTVEVRMRRKDGIIINTLLSSTAIDPDDLSQGVTFTVLDITSLKQAEAMLRESEEKYRSLIEQSIQGMIIAQDNPPRVCFASKSMEVIIGYSPAEITGFSSQELLALVHPDDRQNYRDAFHDCMNSHLQQIRREFRMVHKNGHIRWVELFGTTIIYDGGPAIQTVMVDISERKHAEEELLNSGEKLSKLFDNIRDGLFVHPVLEDGVPGTFEMVNRSASDILGFSERELLDMKPQDIYVPVFPDTGIDREIAMLSEPGSQIFEAVLRHKNGTKVPVEVSTGRIEISGRASIISTVRDITTRKRSYEEMKKITTALQQSPAVVVITNAHAEIEYVNPRFSELTGFAAEEVSGKNPKVLQSGLMSRETYRQLWDTLRAGKVWRGEFFNKKKNGELYWENAIIAPVKNELGEIINFVAVKEDITERKRLWNELVAAKEKAEESDRLKTCFLENMSHEIRTPMNGILGFSELLKEPFLDGSKKDEYIELIHQSGKRMLSIINDLIDISKIEAGEIAIQYTEASLDKIFHDLQAFFEPQATRKGLLLHCTGCVPPSASVIVTDKSRLIQILTNLVQNALKYTASGEISFGCTKNGDYLDFYVKDTGIGIPELLTEKIFDRFRQAQVDPVREYEGVGLGLSISKSLVELLGGRIRVQSSAGVGSVFSFTLPYCRAVSPPQEKKQAINSDNHKFNKNLCILVAEDDNVNRILLEKVLSGRGIDVVSVIDGVKAVQAVHDHPNINLVLMDIKMPNMSGYEALKEIRQFRPDLPIIAHTAFAYPEDKKYALESGFNEFLAKPFRMDDLFNLIHLFSEHQP</sequence>
<dbReference type="InterPro" id="IPR036097">
    <property type="entry name" value="HisK_dim/P_sf"/>
</dbReference>
<keyword evidence="6" id="KW-0808">Transferase</keyword>
<feature type="modified residue" description="4-aspartylphosphate" evidence="12">
    <location>
        <position position="857"/>
    </location>
</feature>
<dbReference type="GO" id="GO:0005524">
    <property type="term" value="F:ATP binding"/>
    <property type="evidence" value="ECO:0007669"/>
    <property type="project" value="UniProtKB-KW"/>
</dbReference>
<dbReference type="SUPFAM" id="SSF55785">
    <property type="entry name" value="PYP-like sensor domain (PAS domain)"/>
    <property type="match status" value="4"/>
</dbReference>
<protein>
    <recommendedName>
        <fullName evidence="3">histidine kinase</fullName>
        <ecNumber evidence="3">2.7.13.3</ecNumber>
    </recommendedName>
</protein>
<evidence type="ECO:0000256" key="8">
    <source>
        <dbReference type="ARBA" id="ARBA00022777"/>
    </source>
</evidence>
<evidence type="ECO:0000259" key="16">
    <source>
        <dbReference type="PROSITE" id="PS50112"/>
    </source>
</evidence>
<dbReference type="InterPro" id="IPR001610">
    <property type="entry name" value="PAC"/>
</dbReference>
<feature type="compositionally biased region" description="Polar residues" evidence="13">
    <location>
        <begin position="20"/>
        <end position="29"/>
    </location>
</feature>
<keyword evidence="5 12" id="KW-0597">Phosphoprotein</keyword>
<dbReference type="InterPro" id="IPR035965">
    <property type="entry name" value="PAS-like_dom_sf"/>
</dbReference>
<comment type="caution">
    <text evidence="18">The sequence shown here is derived from an EMBL/GenBank/DDBJ whole genome shotgun (WGS) entry which is preliminary data.</text>
</comment>
<feature type="domain" description="PAS" evidence="16">
    <location>
        <begin position="168"/>
        <end position="242"/>
    </location>
</feature>
<keyword evidence="4" id="KW-1003">Cell membrane</keyword>
<dbReference type="NCBIfam" id="TIGR00229">
    <property type="entry name" value="sensory_box"/>
    <property type="match status" value="4"/>
</dbReference>
<dbReference type="InterPro" id="IPR036890">
    <property type="entry name" value="HATPase_C_sf"/>
</dbReference>
<dbReference type="Gene3D" id="3.30.450.20">
    <property type="entry name" value="PAS domain"/>
    <property type="match status" value="4"/>
</dbReference>
<evidence type="ECO:0000259" key="17">
    <source>
        <dbReference type="PROSITE" id="PS50113"/>
    </source>
</evidence>
<dbReference type="RefSeq" id="WP_059139149.1">
    <property type="nucleotide sequence ID" value="NZ_LMBR01000160.1"/>
</dbReference>
<feature type="domain" description="PAC" evidence="17">
    <location>
        <begin position="246"/>
        <end position="296"/>
    </location>
</feature>
<evidence type="ECO:0000256" key="10">
    <source>
        <dbReference type="ARBA" id="ARBA00023012"/>
    </source>
</evidence>
<dbReference type="PANTHER" id="PTHR43047:SF64">
    <property type="entry name" value="HISTIDINE KINASE CONTAINING CHEY-HOMOLOGOUS RECEIVER DOMAIN AND PAS DOMAIN-RELATED"/>
    <property type="match status" value="1"/>
</dbReference>
<evidence type="ECO:0000313" key="18">
    <source>
        <dbReference type="EMBL" id="KUL25732.1"/>
    </source>
</evidence>
<dbReference type="GO" id="GO:0005886">
    <property type="term" value="C:plasma membrane"/>
    <property type="evidence" value="ECO:0007669"/>
    <property type="project" value="UniProtKB-SubCell"/>
</dbReference>
<dbReference type="Pfam" id="PF00072">
    <property type="entry name" value="Response_reg"/>
    <property type="match status" value="1"/>
</dbReference>
<proteinExistence type="predicted"/>
<keyword evidence="9" id="KW-0067">ATP-binding</keyword>
<dbReference type="CDD" id="cd16922">
    <property type="entry name" value="HATPase_EvgS-ArcB-TorS-like"/>
    <property type="match status" value="1"/>
</dbReference>
<dbReference type="Proteomes" id="UP000053937">
    <property type="component" value="Unassembled WGS sequence"/>
</dbReference>
<dbReference type="PROSITE" id="PS50112">
    <property type="entry name" value="PAS"/>
    <property type="match status" value="2"/>
</dbReference>
<name>A0A124G8E5_CHLLI</name>
<dbReference type="PROSITE" id="PS50113">
    <property type="entry name" value="PAC"/>
    <property type="match status" value="4"/>
</dbReference>
<accession>A0A124G8E5</accession>
<dbReference type="EMBL" id="LMBR01000160">
    <property type="protein sequence ID" value="KUL25732.1"/>
    <property type="molecule type" value="Genomic_DNA"/>
</dbReference>
<feature type="region of interest" description="Disordered" evidence="13">
    <location>
        <begin position="1"/>
        <end position="39"/>
    </location>
</feature>
<organism evidence="18 19">
    <name type="scientific">Chlorobium limicola</name>
    <dbReference type="NCBI Taxonomy" id="1092"/>
    <lineage>
        <taxon>Bacteria</taxon>
        <taxon>Pseudomonadati</taxon>
        <taxon>Chlorobiota</taxon>
        <taxon>Chlorobiia</taxon>
        <taxon>Chlorobiales</taxon>
        <taxon>Chlorobiaceae</taxon>
        <taxon>Chlorobium/Pelodictyon group</taxon>
        <taxon>Chlorobium</taxon>
    </lineage>
</organism>
<keyword evidence="19" id="KW-1185">Reference proteome</keyword>
<feature type="domain" description="Histidine kinase" evidence="14">
    <location>
        <begin position="565"/>
        <end position="783"/>
    </location>
</feature>
<dbReference type="Pfam" id="PF13426">
    <property type="entry name" value="PAS_9"/>
    <property type="match status" value="3"/>
</dbReference>